<protein>
    <submittedName>
        <fullName evidence="10">Sterile alpha motif and leucine zipper containing kinase AZK</fullName>
    </submittedName>
</protein>
<dbReference type="PANTHER" id="PTHR44329:SF288">
    <property type="entry name" value="MITOGEN-ACTIVATED PROTEIN KINASE KINASE KINASE 20"/>
    <property type="match status" value="1"/>
</dbReference>
<keyword evidence="11" id="KW-1185">Reference proteome</keyword>
<dbReference type="PROSITE" id="PS00108">
    <property type="entry name" value="PROTEIN_KINASE_ST"/>
    <property type="match status" value="1"/>
</dbReference>
<evidence type="ECO:0000256" key="6">
    <source>
        <dbReference type="PROSITE-ProRule" id="PRU10141"/>
    </source>
</evidence>
<keyword evidence="8" id="KW-0812">Transmembrane</keyword>
<proteinExistence type="predicted"/>
<feature type="domain" description="Protein kinase" evidence="9">
    <location>
        <begin position="376"/>
        <end position="664"/>
    </location>
</feature>
<dbReference type="PROSITE" id="PS50011">
    <property type="entry name" value="PROTEIN_KINASE_DOM"/>
    <property type="match status" value="1"/>
</dbReference>
<evidence type="ECO:0000259" key="9">
    <source>
        <dbReference type="PROSITE" id="PS50011"/>
    </source>
</evidence>
<keyword evidence="5 6" id="KW-0067">ATP-binding</keyword>
<comment type="caution">
    <text evidence="10">The sequence shown here is derived from an EMBL/GenBank/DDBJ whole genome shotgun (WGS) entry which is preliminary data.</text>
</comment>
<feature type="compositionally biased region" description="Polar residues" evidence="7">
    <location>
        <begin position="312"/>
        <end position="329"/>
    </location>
</feature>
<evidence type="ECO:0000256" key="1">
    <source>
        <dbReference type="ARBA" id="ARBA00022527"/>
    </source>
</evidence>
<dbReference type="CDD" id="cd13999">
    <property type="entry name" value="STKc_MAP3K-like"/>
    <property type="match status" value="1"/>
</dbReference>
<evidence type="ECO:0000313" key="11">
    <source>
        <dbReference type="Proteomes" id="UP001054902"/>
    </source>
</evidence>
<dbReference type="InterPro" id="IPR001245">
    <property type="entry name" value="Ser-Thr/Tyr_kinase_cat_dom"/>
</dbReference>
<evidence type="ECO:0000256" key="3">
    <source>
        <dbReference type="ARBA" id="ARBA00022741"/>
    </source>
</evidence>
<dbReference type="Proteomes" id="UP001054902">
    <property type="component" value="Unassembled WGS sequence"/>
</dbReference>
<name>A0AAD3H950_9STRA</name>
<keyword evidence="3 6" id="KW-0547">Nucleotide-binding</keyword>
<evidence type="ECO:0000256" key="5">
    <source>
        <dbReference type="ARBA" id="ARBA00022840"/>
    </source>
</evidence>
<organism evidence="10 11">
    <name type="scientific">Chaetoceros tenuissimus</name>
    <dbReference type="NCBI Taxonomy" id="426638"/>
    <lineage>
        <taxon>Eukaryota</taxon>
        <taxon>Sar</taxon>
        <taxon>Stramenopiles</taxon>
        <taxon>Ochrophyta</taxon>
        <taxon>Bacillariophyta</taxon>
        <taxon>Coscinodiscophyceae</taxon>
        <taxon>Chaetocerotophycidae</taxon>
        <taxon>Chaetocerotales</taxon>
        <taxon>Chaetocerotaceae</taxon>
        <taxon>Chaetoceros</taxon>
    </lineage>
</organism>
<evidence type="ECO:0000256" key="2">
    <source>
        <dbReference type="ARBA" id="ARBA00022679"/>
    </source>
</evidence>
<dbReference type="Gene3D" id="1.10.510.10">
    <property type="entry name" value="Transferase(Phosphotransferase) domain 1"/>
    <property type="match status" value="1"/>
</dbReference>
<feature type="region of interest" description="Disordered" evidence="7">
    <location>
        <begin position="56"/>
        <end position="84"/>
    </location>
</feature>
<feature type="transmembrane region" description="Helical" evidence="8">
    <location>
        <begin position="115"/>
        <end position="136"/>
    </location>
</feature>
<dbReference type="SMART" id="SM00220">
    <property type="entry name" value="S_TKc"/>
    <property type="match status" value="1"/>
</dbReference>
<dbReference type="PRINTS" id="PR00109">
    <property type="entry name" value="TYRKINASE"/>
</dbReference>
<evidence type="ECO:0000313" key="10">
    <source>
        <dbReference type="EMBL" id="GFH54781.1"/>
    </source>
</evidence>
<feature type="region of interest" description="Disordered" evidence="7">
    <location>
        <begin position="312"/>
        <end position="355"/>
    </location>
</feature>
<dbReference type="Pfam" id="PF07714">
    <property type="entry name" value="PK_Tyr_Ser-Thr"/>
    <property type="match status" value="1"/>
</dbReference>
<evidence type="ECO:0000256" key="7">
    <source>
        <dbReference type="SAM" id="MobiDB-lite"/>
    </source>
</evidence>
<dbReference type="InterPro" id="IPR017441">
    <property type="entry name" value="Protein_kinase_ATP_BS"/>
</dbReference>
<keyword evidence="4 10" id="KW-0418">Kinase</keyword>
<dbReference type="AlphaFoldDB" id="A0AAD3H950"/>
<accession>A0AAD3H950</accession>
<dbReference type="PANTHER" id="PTHR44329">
    <property type="entry name" value="SERINE/THREONINE-PROTEIN KINASE TNNI3K-RELATED"/>
    <property type="match status" value="1"/>
</dbReference>
<dbReference type="EMBL" id="BLLK01000047">
    <property type="protein sequence ID" value="GFH54781.1"/>
    <property type="molecule type" value="Genomic_DNA"/>
</dbReference>
<feature type="binding site" evidence="6">
    <location>
        <position position="403"/>
    </location>
    <ligand>
        <name>ATP</name>
        <dbReference type="ChEBI" id="CHEBI:30616"/>
    </ligand>
</feature>
<dbReference type="PROSITE" id="PS00107">
    <property type="entry name" value="PROTEIN_KINASE_ATP"/>
    <property type="match status" value="1"/>
</dbReference>
<dbReference type="InterPro" id="IPR008271">
    <property type="entry name" value="Ser/Thr_kinase_AS"/>
</dbReference>
<evidence type="ECO:0000256" key="8">
    <source>
        <dbReference type="SAM" id="Phobius"/>
    </source>
</evidence>
<dbReference type="GO" id="GO:0005524">
    <property type="term" value="F:ATP binding"/>
    <property type="evidence" value="ECO:0007669"/>
    <property type="project" value="UniProtKB-UniRule"/>
</dbReference>
<keyword evidence="8" id="KW-0472">Membrane</keyword>
<feature type="region of interest" description="Disordered" evidence="7">
    <location>
        <begin position="250"/>
        <end position="284"/>
    </location>
</feature>
<sequence>MSSGLHDSANHKASEHSQHFIEGIGDGKVLSDFDLPDPNRRYNLRKSIIHAHKRGGKLTFTPPAQNSEGLTQDDDTKHNSHNTRQDSYIHVGEHKSIGDNILREESMEMNITSSYLNYPNAIVFACIVMMLAYALLSEQRGSRGFRRKRSDRKFIKRTDSLSIRKKKKTDEWDDELNDSYCEFLPHEHSPDEVDISPAMHSNSYHYDGGNLYKSVPARQRKTVMTDNRKNGSDRYLDNNYTEFYQMLMNAPAPDEESPPVRVKPRASGSRHTAGSYDDMTPTSQNKQPIYVESFAQLIVPNLSCHNSSLTGDTTSLSVSDGNARISSPQVRDPPQHSRVQSGETEGANGLLHKRKDLTSSSDAASSLHSPIEFSDLTLNRMIGGGGFGQVWSASWRGTPVAVKILSSTSESENVQKAIMQEFVAEINMLSGMRHPNVCLYIGACLEPHNRAIVTELAGNGSLWDALRLPLKAPFDTQKKSWPLELYANDDNMGFVLPPPPDTWPWALVKRVAEGAARGMNYLHCGKPPVLHRDLKSANILLDDSYNPKVCDFGLSRIKEHEKSMTANCGTAQWMAPEILANKPYAEPADVYSYGIILWELLTKKCPYDGMSSIQAAMAVLNDDLRPEIPVWCPPKFADVIHSCILKEPEQRPSFHDILQILDALPN</sequence>
<dbReference type="SUPFAM" id="SSF56112">
    <property type="entry name" value="Protein kinase-like (PK-like)"/>
    <property type="match status" value="1"/>
</dbReference>
<dbReference type="Gene3D" id="3.30.200.20">
    <property type="entry name" value="Phosphorylase Kinase, domain 1"/>
    <property type="match status" value="1"/>
</dbReference>
<keyword evidence="2" id="KW-0808">Transferase</keyword>
<keyword evidence="8" id="KW-1133">Transmembrane helix</keyword>
<dbReference type="InterPro" id="IPR011009">
    <property type="entry name" value="Kinase-like_dom_sf"/>
</dbReference>
<dbReference type="InterPro" id="IPR051681">
    <property type="entry name" value="Ser/Thr_Kinases-Pseudokinases"/>
</dbReference>
<reference evidence="10 11" key="1">
    <citation type="journal article" date="2021" name="Sci. Rep.">
        <title>The genome of the diatom Chaetoceros tenuissimus carries an ancient integrated fragment of an extant virus.</title>
        <authorList>
            <person name="Hongo Y."/>
            <person name="Kimura K."/>
            <person name="Takaki Y."/>
            <person name="Yoshida Y."/>
            <person name="Baba S."/>
            <person name="Kobayashi G."/>
            <person name="Nagasaki K."/>
            <person name="Hano T."/>
            <person name="Tomaru Y."/>
        </authorList>
    </citation>
    <scope>NUCLEOTIDE SEQUENCE [LARGE SCALE GENOMIC DNA]</scope>
    <source>
        <strain evidence="10 11">NIES-3715</strain>
    </source>
</reference>
<dbReference type="InterPro" id="IPR000719">
    <property type="entry name" value="Prot_kinase_dom"/>
</dbReference>
<dbReference type="GO" id="GO:0004674">
    <property type="term" value="F:protein serine/threonine kinase activity"/>
    <property type="evidence" value="ECO:0007669"/>
    <property type="project" value="UniProtKB-KW"/>
</dbReference>
<keyword evidence="1" id="KW-0723">Serine/threonine-protein kinase</keyword>
<gene>
    <name evidence="10" type="ORF">CTEN210_11257</name>
</gene>
<evidence type="ECO:0000256" key="4">
    <source>
        <dbReference type="ARBA" id="ARBA00022777"/>
    </source>
</evidence>
<dbReference type="FunFam" id="3.30.200.20:FF:000180">
    <property type="entry name" value="serine/threonine-protein kinase STY46-like"/>
    <property type="match status" value="1"/>
</dbReference>